<sequence length="206" mass="22449">LRFAAVDQSSLDNAHRSVHIDIFDTETSTTTARTPWIQQHDITTHPSVTTESKIPIQHSTTIATTTLPPSMTVPLAELQQAPVSTKATSDSMELSNNDYLQPESIQQHPGSNEFLIKTLTRTEPDENSVVKTLPTDTTGDEYFQHVKATATMTHVADKMAIVQKADGSDSQNVVISRPEDGTTIELTPSGEVIYVHGSNPQVGDQV</sequence>
<proteinExistence type="predicted"/>
<evidence type="ECO:0000313" key="1">
    <source>
        <dbReference type="WBParaSite" id="GPUH_0000938001-mRNA-1"/>
    </source>
</evidence>
<dbReference type="WBParaSite" id="GPUH_0000938001-mRNA-1">
    <property type="protein sequence ID" value="GPUH_0000938001-mRNA-1"/>
    <property type="gene ID" value="GPUH_0000938001"/>
</dbReference>
<protein>
    <submittedName>
        <fullName evidence="1">Protein grainyhead</fullName>
    </submittedName>
</protein>
<accession>A0A183DKX8</accession>
<organism evidence="1">
    <name type="scientific">Gongylonema pulchrum</name>
    <dbReference type="NCBI Taxonomy" id="637853"/>
    <lineage>
        <taxon>Eukaryota</taxon>
        <taxon>Metazoa</taxon>
        <taxon>Ecdysozoa</taxon>
        <taxon>Nematoda</taxon>
        <taxon>Chromadorea</taxon>
        <taxon>Rhabditida</taxon>
        <taxon>Spirurina</taxon>
        <taxon>Spiruromorpha</taxon>
        <taxon>Spiruroidea</taxon>
        <taxon>Gongylonematidae</taxon>
        <taxon>Gongylonema</taxon>
    </lineage>
</organism>
<name>A0A183DKX8_9BILA</name>
<reference evidence="1" key="1">
    <citation type="submission" date="2016-06" db="UniProtKB">
        <authorList>
            <consortium name="WormBaseParasite"/>
        </authorList>
    </citation>
    <scope>IDENTIFICATION</scope>
</reference>
<dbReference type="AlphaFoldDB" id="A0A183DKX8"/>